<dbReference type="InterPro" id="IPR002052">
    <property type="entry name" value="DNA_methylase_N6_adenine_CS"/>
</dbReference>
<feature type="binding site" evidence="5">
    <location>
        <begin position="207"/>
        <end position="210"/>
    </location>
    <ligand>
        <name>substrate</name>
    </ligand>
</feature>
<evidence type="ECO:0000259" key="6">
    <source>
        <dbReference type="Pfam" id="PF13847"/>
    </source>
</evidence>
<comment type="function">
    <text evidence="5">Methylates the class 1 translation termination release factors RF1/PrfA and RF2/PrfB on the glutamine residue of the universally conserved GGQ motif.</text>
</comment>
<reference evidence="8" key="1">
    <citation type="submission" date="2023-07" db="EMBL/GenBank/DDBJ databases">
        <title>Genome content predicts the carbon catabolic preferences of heterotrophic bacteria.</title>
        <authorList>
            <person name="Gralka M."/>
        </authorList>
    </citation>
    <scope>NUCLEOTIDE SEQUENCE</scope>
    <source>
        <strain evidence="8">F2M12</strain>
    </source>
</reference>
<accession>A0AAW7Z6N0</accession>
<gene>
    <name evidence="5 8" type="primary">prmC</name>
    <name evidence="8" type="ORF">Q4527_16230</name>
</gene>
<dbReference type="InterPro" id="IPR025714">
    <property type="entry name" value="Methyltranfer_dom"/>
</dbReference>
<evidence type="ECO:0000256" key="5">
    <source>
        <dbReference type="HAMAP-Rule" id="MF_02126"/>
    </source>
</evidence>
<dbReference type="Proteomes" id="UP001170717">
    <property type="component" value="Unassembled WGS sequence"/>
</dbReference>
<keyword evidence="1 5" id="KW-0489">Methyltransferase</keyword>
<dbReference type="NCBIfam" id="TIGR00536">
    <property type="entry name" value="hemK_fam"/>
    <property type="match status" value="1"/>
</dbReference>
<dbReference type="InterPro" id="IPR040758">
    <property type="entry name" value="PrmC_N"/>
</dbReference>
<evidence type="ECO:0000259" key="7">
    <source>
        <dbReference type="Pfam" id="PF17827"/>
    </source>
</evidence>
<dbReference type="PANTHER" id="PTHR18895:SF74">
    <property type="entry name" value="MTRF1L RELEASE FACTOR GLUTAMINE METHYLTRANSFERASE"/>
    <property type="match status" value="1"/>
</dbReference>
<dbReference type="NCBIfam" id="TIGR03534">
    <property type="entry name" value="RF_mod_PrmC"/>
    <property type="match status" value="1"/>
</dbReference>
<dbReference type="GO" id="GO:0032259">
    <property type="term" value="P:methylation"/>
    <property type="evidence" value="ECO:0007669"/>
    <property type="project" value="UniProtKB-KW"/>
</dbReference>
<dbReference type="Pfam" id="PF13847">
    <property type="entry name" value="Methyltransf_31"/>
    <property type="match status" value="1"/>
</dbReference>
<dbReference type="CDD" id="cd02440">
    <property type="entry name" value="AdoMet_MTases"/>
    <property type="match status" value="1"/>
</dbReference>
<name>A0AAW7Z6N0_9ALTE</name>
<organism evidence="8 9">
    <name type="scientific">Alteromonas stellipolaris</name>
    <dbReference type="NCBI Taxonomy" id="233316"/>
    <lineage>
        <taxon>Bacteria</taxon>
        <taxon>Pseudomonadati</taxon>
        <taxon>Pseudomonadota</taxon>
        <taxon>Gammaproteobacteria</taxon>
        <taxon>Alteromonadales</taxon>
        <taxon>Alteromonadaceae</taxon>
        <taxon>Alteromonas/Salinimonas group</taxon>
        <taxon>Alteromonas</taxon>
    </lineage>
</organism>
<evidence type="ECO:0000256" key="3">
    <source>
        <dbReference type="ARBA" id="ARBA00022691"/>
    </source>
</evidence>
<sequence>MRIDAALAWAIAELCESESPAVDAKVLLSHVLDKPQVYLFTWPDKTLDVEAISQYKTLVAKRVQGIPVAYLTGSRDFWTLHLATSPHTLIPRPDTEVLVEQTLACIASAQFASALVHNKQESAKPVSSEPVKSELSVCDLGTGTGAIALALASELPNANVTGIDLLHEAVQLATSNAALNHITNAQFKQSSWFDNLAGEKFHVIVSNPPYIEISSPFLQQGDVRFEPASALTSGTDGLDDIRHIIALAPTHLFEGGLLAFEHGFDQAKAVGDLLKAQGFVNVCTERDYGGNDRVTYGYLSTTR</sequence>
<dbReference type="Gene3D" id="1.10.8.10">
    <property type="entry name" value="DNA helicase RuvA subunit, C-terminal domain"/>
    <property type="match status" value="1"/>
</dbReference>
<feature type="domain" description="Methyltransferase" evidence="6">
    <location>
        <begin position="132"/>
        <end position="207"/>
    </location>
</feature>
<dbReference type="GO" id="GO:0102559">
    <property type="term" value="F:peptide chain release factor N(5)-glutamine methyltransferase activity"/>
    <property type="evidence" value="ECO:0007669"/>
    <property type="project" value="UniProtKB-EC"/>
</dbReference>
<dbReference type="Gene3D" id="3.40.50.150">
    <property type="entry name" value="Vaccinia Virus protein VP39"/>
    <property type="match status" value="1"/>
</dbReference>
<dbReference type="RefSeq" id="WP_062086742.1">
    <property type="nucleotide sequence ID" value="NZ_CP014322.1"/>
</dbReference>
<dbReference type="GO" id="GO:0003676">
    <property type="term" value="F:nucleic acid binding"/>
    <property type="evidence" value="ECO:0007669"/>
    <property type="project" value="InterPro"/>
</dbReference>
<dbReference type="InterPro" id="IPR004556">
    <property type="entry name" value="HemK-like"/>
</dbReference>
<dbReference type="HAMAP" id="MF_02126">
    <property type="entry name" value="RF_methyltr_PrmC"/>
    <property type="match status" value="1"/>
</dbReference>
<dbReference type="InterPro" id="IPR050320">
    <property type="entry name" value="N5-glutamine_MTase"/>
</dbReference>
<dbReference type="InterPro" id="IPR019874">
    <property type="entry name" value="RF_methyltr_PrmC"/>
</dbReference>
<dbReference type="EMBL" id="JAUOQI010000014">
    <property type="protein sequence ID" value="MDO6578953.1"/>
    <property type="molecule type" value="Genomic_DNA"/>
</dbReference>
<dbReference type="SUPFAM" id="SSF53335">
    <property type="entry name" value="S-adenosyl-L-methionine-dependent methyltransferases"/>
    <property type="match status" value="1"/>
</dbReference>
<evidence type="ECO:0000256" key="2">
    <source>
        <dbReference type="ARBA" id="ARBA00022679"/>
    </source>
</evidence>
<evidence type="ECO:0000256" key="4">
    <source>
        <dbReference type="ARBA" id="ARBA00048391"/>
    </source>
</evidence>
<feature type="binding site" evidence="5">
    <location>
        <begin position="141"/>
        <end position="145"/>
    </location>
    <ligand>
        <name>S-adenosyl-L-methionine</name>
        <dbReference type="ChEBI" id="CHEBI:59789"/>
    </ligand>
</feature>
<dbReference type="AlphaFoldDB" id="A0AAW7Z6N0"/>
<protein>
    <recommendedName>
        <fullName evidence="5">Release factor glutamine methyltransferase</fullName>
        <shortName evidence="5">RF MTase</shortName>
        <ecNumber evidence="5">2.1.1.297</ecNumber>
    </recommendedName>
    <alternativeName>
        <fullName evidence="5">N5-glutamine methyltransferase PrmC</fullName>
    </alternativeName>
    <alternativeName>
        <fullName evidence="5">Protein-(glutamine-N5) MTase PrmC</fullName>
    </alternativeName>
    <alternativeName>
        <fullName evidence="5">Protein-glutamine N-methyltransferase PrmC</fullName>
    </alternativeName>
</protein>
<dbReference type="InterPro" id="IPR029063">
    <property type="entry name" value="SAM-dependent_MTases_sf"/>
</dbReference>
<feature type="domain" description="Release factor glutamine methyltransferase N-terminal" evidence="7">
    <location>
        <begin position="6"/>
        <end position="73"/>
    </location>
</feature>
<evidence type="ECO:0000313" key="8">
    <source>
        <dbReference type="EMBL" id="MDO6578953.1"/>
    </source>
</evidence>
<comment type="caution">
    <text evidence="8">The sequence shown here is derived from an EMBL/GenBank/DDBJ whole genome shotgun (WGS) entry which is preliminary data.</text>
</comment>
<evidence type="ECO:0000313" key="9">
    <source>
        <dbReference type="Proteomes" id="UP001170717"/>
    </source>
</evidence>
<dbReference type="EC" id="2.1.1.297" evidence="5"/>
<dbReference type="PANTHER" id="PTHR18895">
    <property type="entry name" value="HEMK METHYLTRANSFERASE"/>
    <property type="match status" value="1"/>
</dbReference>
<dbReference type="FunFam" id="3.40.50.150:FF:000053">
    <property type="entry name" value="Release factor glutamine methyltransferase"/>
    <property type="match status" value="1"/>
</dbReference>
<dbReference type="Pfam" id="PF17827">
    <property type="entry name" value="PrmC_N"/>
    <property type="match status" value="1"/>
</dbReference>
<proteinExistence type="inferred from homology"/>
<feature type="binding site" evidence="5">
    <location>
        <position position="164"/>
    </location>
    <ligand>
        <name>S-adenosyl-L-methionine</name>
        <dbReference type="ChEBI" id="CHEBI:59789"/>
    </ligand>
</feature>
<feature type="binding site" evidence="5">
    <location>
        <position position="192"/>
    </location>
    <ligand>
        <name>S-adenosyl-L-methionine</name>
        <dbReference type="ChEBI" id="CHEBI:59789"/>
    </ligand>
</feature>
<comment type="similarity">
    <text evidence="5">Belongs to the protein N5-glutamine methyltransferase family. PrmC subfamily.</text>
</comment>
<evidence type="ECO:0000256" key="1">
    <source>
        <dbReference type="ARBA" id="ARBA00022603"/>
    </source>
</evidence>
<dbReference type="GeneID" id="83257820"/>
<comment type="catalytic activity">
    <reaction evidence="4 5">
        <text>L-glutaminyl-[peptide chain release factor] + S-adenosyl-L-methionine = N(5)-methyl-L-glutaminyl-[peptide chain release factor] + S-adenosyl-L-homocysteine + H(+)</text>
        <dbReference type="Rhea" id="RHEA:42896"/>
        <dbReference type="Rhea" id="RHEA-COMP:10271"/>
        <dbReference type="Rhea" id="RHEA-COMP:10272"/>
        <dbReference type="ChEBI" id="CHEBI:15378"/>
        <dbReference type="ChEBI" id="CHEBI:30011"/>
        <dbReference type="ChEBI" id="CHEBI:57856"/>
        <dbReference type="ChEBI" id="CHEBI:59789"/>
        <dbReference type="ChEBI" id="CHEBI:61891"/>
        <dbReference type="EC" id="2.1.1.297"/>
    </reaction>
</comment>
<keyword evidence="2 5" id="KW-0808">Transferase</keyword>
<dbReference type="PROSITE" id="PS00092">
    <property type="entry name" value="N6_MTASE"/>
    <property type="match status" value="1"/>
</dbReference>
<keyword evidence="3 5" id="KW-0949">S-adenosyl-L-methionine</keyword>
<feature type="binding site" evidence="5">
    <location>
        <position position="207"/>
    </location>
    <ligand>
        <name>S-adenosyl-L-methionine</name>
        <dbReference type="ChEBI" id="CHEBI:59789"/>
    </ligand>
</feature>